<accession>A0A8J5MK44</accession>
<dbReference type="OrthoDB" id="6067390at2759"/>
<comment type="caution">
    <text evidence="1">The sequence shown here is derived from an EMBL/GenBank/DDBJ whole genome shotgun (WGS) entry which is preliminary data.</text>
</comment>
<reference evidence="1" key="1">
    <citation type="journal article" date="2021" name="Sci. Adv.">
        <title>The American lobster genome reveals insights on longevity, neural, and immune adaptations.</title>
        <authorList>
            <person name="Polinski J.M."/>
            <person name="Zimin A.V."/>
            <person name="Clark K.F."/>
            <person name="Kohn A.B."/>
            <person name="Sadowski N."/>
            <person name="Timp W."/>
            <person name="Ptitsyn A."/>
            <person name="Khanna P."/>
            <person name="Romanova D.Y."/>
            <person name="Williams P."/>
            <person name="Greenwood S.J."/>
            <person name="Moroz L.L."/>
            <person name="Walt D.R."/>
            <person name="Bodnar A.G."/>
        </authorList>
    </citation>
    <scope>NUCLEOTIDE SEQUENCE</scope>
    <source>
        <strain evidence="1">GMGI-L3</strain>
    </source>
</reference>
<evidence type="ECO:0000313" key="1">
    <source>
        <dbReference type="EMBL" id="KAG7154369.1"/>
    </source>
</evidence>
<keyword evidence="2" id="KW-1185">Reference proteome</keyword>
<proteinExistence type="predicted"/>
<dbReference type="EMBL" id="JAHLQT010044465">
    <property type="protein sequence ID" value="KAG7154369.1"/>
    <property type="molecule type" value="Genomic_DNA"/>
</dbReference>
<sequence>MADKGQNKSAPILPFDEFLDRYKPKMTGRTMKYPYTFTAKLASFPYSYILKNVWMCKYYLAGVVLSMPLFYKIQQLSNSPANVAKFEAKAKAEAAGH</sequence>
<name>A0A8J5MK44_HOMAM</name>
<dbReference type="Proteomes" id="UP000747542">
    <property type="component" value="Unassembled WGS sequence"/>
</dbReference>
<evidence type="ECO:0000313" key="2">
    <source>
        <dbReference type="Proteomes" id="UP000747542"/>
    </source>
</evidence>
<gene>
    <name evidence="1" type="ORF">Hamer_G017573</name>
</gene>
<organism evidence="1 2">
    <name type="scientific">Homarus americanus</name>
    <name type="common">American lobster</name>
    <dbReference type="NCBI Taxonomy" id="6706"/>
    <lineage>
        <taxon>Eukaryota</taxon>
        <taxon>Metazoa</taxon>
        <taxon>Ecdysozoa</taxon>
        <taxon>Arthropoda</taxon>
        <taxon>Crustacea</taxon>
        <taxon>Multicrustacea</taxon>
        <taxon>Malacostraca</taxon>
        <taxon>Eumalacostraca</taxon>
        <taxon>Eucarida</taxon>
        <taxon>Decapoda</taxon>
        <taxon>Pleocyemata</taxon>
        <taxon>Astacidea</taxon>
        <taxon>Nephropoidea</taxon>
        <taxon>Nephropidae</taxon>
        <taxon>Homarus</taxon>
    </lineage>
</organism>
<dbReference type="AlphaFoldDB" id="A0A8J5MK44"/>
<protein>
    <submittedName>
        <fullName evidence="1">Uncharacterized protein</fullName>
    </submittedName>
</protein>